<dbReference type="OrthoDB" id="6117194at2759"/>
<evidence type="ECO:0000313" key="2">
    <source>
        <dbReference type="Proteomes" id="UP000596742"/>
    </source>
</evidence>
<name>A0A8B6CYQ2_MYTGA</name>
<accession>A0A8B6CYQ2</accession>
<comment type="caution">
    <text evidence="1">The sequence shown here is derived from an EMBL/GenBank/DDBJ whole genome shotgun (WGS) entry which is preliminary data.</text>
</comment>
<keyword evidence="2" id="KW-1185">Reference proteome</keyword>
<proteinExistence type="predicted"/>
<protein>
    <submittedName>
        <fullName evidence="1">Uncharacterized protein</fullName>
    </submittedName>
</protein>
<evidence type="ECO:0000313" key="1">
    <source>
        <dbReference type="EMBL" id="VDI11312.1"/>
    </source>
</evidence>
<sequence>MFEGLMTNIERRIQLFPFIKSGAYNVRALGSLESENFFGQFQDLDPKGSGVLRPDDVSTAISTACELTQARFDPNRVFYMNTSRAKVYPVKELETNSEHLDTRNYVSPHQVNMINTRDHMFDLSERGKRQHPKRKSEK</sequence>
<organism evidence="1 2">
    <name type="scientific">Mytilus galloprovincialis</name>
    <name type="common">Mediterranean mussel</name>
    <dbReference type="NCBI Taxonomy" id="29158"/>
    <lineage>
        <taxon>Eukaryota</taxon>
        <taxon>Metazoa</taxon>
        <taxon>Spiralia</taxon>
        <taxon>Lophotrochozoa</taxon>
        <taxon>Mollusca</taxon>
        <taxon>Bivalvia</taxon>
        <taxon>Autobranchia</taxon>
        <taxon>Pteriomorphia</taxon>
        <taxon>Mytilida</taxon>
        <taxon>Mytiloidea</taxon>
        <taxon>Mytilidae</taxon>
        <taxon>Mytilinae</taxon>
        <taxon>Mytilus</taxon>
    </lineage>
</organism>
<reference evidence="1" key="1">
    <citation type="submission" date="2018-11" db="EMBL/GenBank/DDBJ databases">
        <authorList>
            <person name="Alioto T."/>
            <person name="Alioto T."/>
        </authorList>
    </citation>
    <scope>NUCLEOTIDE SEQUENCE</scope>
</reference>
<dbReference type="EMBL" id="UYJE01002497">
    <property type="protein sequence ID" value="VDI11312.1"/>
    <property type="molecule type" value="Genomic_DNA"/>
</dbReference>
<dbReference type="Proteomes" id="UP000596742">
    <property type="component" value="Unassembled WGS sequence"/>
</dbReference>
<gene>
    <name evidence="1" type="ORF">MGAL_10B014208</name>
</gene>
<dbReference type="AlphaFoldDB" id="A0A8B6CYQ2"/>